<feature type="compositionally biased region" description="Polar residues" evidence="1">
    <location>
        <begin position="147"/>
        <end position="163"/>
    </location>
</feature>
<evidence type="ECO:0000313" key="2">
    <source>
        <dbReference type="EMBL" id="KXU82165.1"/>
    </source>
</evidence>
<dbReference type="Proteomes" id="UP000075613">
    <property type="component" value="Unassembled WGS sequence"/>
</dbReference>
<organism evidence="2 3">
    <name type="scientific">Paraburkholderia monticola</name>
    <dbReference type="NCBI Taxonomy" id="1399968"/>
    <lineage>
        <taxon>Bacteria</taxon>
        <taxon>Pseudomonadati</taxon>
        <taxon>Pseudomonadota</taxon>
        <taxon>Betaproteobacteria</taxon>
        <taxon>Burkholderiales</taxon>
        <taxon>Burkholderiaceae</taxon>
        <taxon>Paraburkholderia</taxon>
    </lineage>
</organism>
<feature type="compositionally biased region" description="Low complexity" evidence="1">
    <location>
        <begin position="104"/>
        <end position="116"/>
    </location>
</feature>
<feature type="region of interest" description="Disordered" evidence="1">
    <location>
        <begin position="35"/>
        <end position="67"/>
    </location>
</feature>
<evidence type="ECO:0008006" key="4">
    <source>
        <dbReference type="Google" id="ProtNLM"/>
    </source>
</evidence>
<dbReference type="EMBL" id="LRBG01000039">
    <property type="protein sequence ID" value="KXU82165.1"/>
    <property type="molecule type" value="Genomic_DNA"/>
</dbReference>
<sequence>MIVLTCLAFGAVTIGAYVSQLDNDWSSGRDVSLVTDGERGVTGDGAATPPSEGRPGATASAQGLRRHALRDDVAASRALTNQSIGAQAGDALAIAALQLARETNPPQQTNAAPQPALKSSRIQTSSTAKNERAPQSRVAHGEHTKGASGNSKKPHSTQSVATTSGSHHARGGSHRSGSSAERSAKRAAGVAPGEWSLYAGQGSDSLPPIPRGGLTSQADTPAIAGNAPKTRAQVQAELVRARENGTMPAFGNPQPTGPRP</sequence>
<dbReference type="RefSeq" id="WP_062136700.1">
    <property type="nucleotide sequence ID" value="NZ_LRBG01000039.1"/>
</dbReference>
<feature type="region of interest" description="Disordered" evidence="1">
    <location>
        <begin position="104"/>
        <end position="260"/>
    </location>
</feature>
<dbReference type="Pfam" id="PF13663">
    <property type="entry name" value="DUF4148"/>
    <property type="match status" value="1"/>
</dbReference>
<proteinExistence type="predicted"/>
<dbReference type="OrthoDB" id="9102016at2"/>
<gene>
    <name evidence="2" type="ORF">CI15_31810</name>
</gene>
<comment type="caution">
    <text evidence="2">The sequence shown here is derived from an EMBL/GenBank/DDBJ whole genome shotgun (WGS) entry which is preliminary data.</text>
</comment>
<protein>
    <recommendedName>
        <fullName evidence="4">DUF4148 domain-containing protein</fullName>
    </recommendedName>
</protein>
<keyword evidence="3" id="KW-1185">Reference proteome</keyword>
<reference evidence="2 3" key="1">
    <citation type="journal article" date="2015" name="Int. J. Syst. Evol. Microbiol.">
        <title>Burkholderia monticola sp. nov., isolated from mountain soil.</title>
        <authorList>
            <person name="Baek I."/>
            <person name="Seo B."/>
            <person name="Lee I."/>
            <person name="Yi H."/>
            <person name="Chun J."/>
        </authorList>
    </citation>
    <scope>NUCLEOTIDE SEQUENCE [LARGE SCALE GENOMIC DNA]</scope>
    <source>
        <strain evidence="2 3">JC2948</strain>
    </source>
</reference>
<dbReference type="InterPro" id="IPR025421">
    <property type="entry name" value="DUF4148"/>
</dbReference>
<evidence type="ECO:0000256" key="1">
    <source>
        <dbReference type="SAM" id="MobiDB-lite"/>
    </source>
</evidence>
<dbReference type="AlphaFoldDB" id="A0A149PAV6"/>
<feature type="compositionally biased region" description="Basic and acidic residues" evidence="1">
    <location>
        <begin position="129"/>
        <end position="145"/>
    </location>
</feature>
<accession>A0A149PAV6</accession>
<evidence type="ECO:0000313" key="3">
    <source>
        <dbReference type="Proteomes" id="UP000075613"/>
    </source>
</evidence>
<name>A0A149PAV6_9BURK</name>